<dbReference type="RefSeq" id="XP_006813935.1">
    <property type="nucleotide sequence ID" value="XM_006813872.1"/>
</dbReference>
<feature type="repeat" description="NHL" evidence="9">
    <location>
        <begin position="685"/>
        <end position="725"/>
    </location>
</feature>
<dbReference type="Pfam" id="PF13445">
    <property type="entry name" value="zf-RING_UBOX"/>
    <property type="match status" value="1"/>
</dbReference>
<evidence type="ECO:0000259" key="11">
    <source>
        <dbReference type="PROSITE" id="PS50089"/>
    </source>
</evidence>
<dbReference type="InterPro" id="IPR013083">
    <property type="entry name" value="Znf_RING/FYVE/PHD"/>
</dbReference>
<dbReference type="InterPro" id="IPR011042">
    <property type="entry name" value="6-blade_b-propeller_TolB-like"/>
</dbReference>
<dbReference type="SUPFAM" id="SSF81296">
    <property type="entry name" value="E set domains"/>
    <property type="match status" value="1"/>
</dbReference>
<dbReference type="PROSITE" id="PS50194">
    <property type="entry name" value="FILAMIN_REPEAT"/>
    <property type="match status" value="1"/>
</dbReference>
<dbReference type="InterPro" id="IPR013783">
    <property type="entry name" value="Ig-like_fold"/>
</dbReference>
<keyword evidence="6" id="KW-0862">Zinc</keyword>
<evidence type="ECO:0000256" key="1">
    <source>
        <dbReference type="ARBA" id="ARBA00008518"/>
    </source>
</evidence>
<feature type="domain" description="RING-type" evidence="11">
    <location>
        <begin position="21"/>
        <end position="62"/>
    </location>
</feature>
<dbReference type="Gene3D" id="2.60.40.10">
    <property type="entry name" value="Immunoglobulins"/>
    <property type="match status" value="1"/>
</dbReference>
<dbReference type="PROSITE" id="PS50119">
    <property type="entry name" value="ZF_BBOX"/>
    <property type="match status" value="1"/>
</dbReference>
<dbReference type="InterPro" id="IPR000315">
    <property type="entry name" value="Znf_B-box"/>
</dbReference>
<dbReference type="PANTHER" id="PTHR25462">
    <property type="entry name" value="BONUS, ISOFORM C-RELATED"/>
    <property type="match status" value="1"/>
</dbReference>
<dbReference type="GeneID" id="102804769"/>
<dbReference type="SUPFAM" id="SSF57845">
    <property type="entry name" value="B-box zinc-binding domain"/>
    <property type="match status" value="1"/>
</dbReference>
<dbReference type="CDD" id="cd19757">
    <property type="entry name" value="Bbox1"/>
    <property type="match status" value="1"/>
</dbReference>
<dbReference type="PROSITE" id="PS50089">
    <property type="entry name" value="ZF_RING_2"/>
    <property type="match status" value="1"/>
</dbReference>
<dbReference type="Gene3D" id="2.120.10.30">
    <property type="entry name" value="TolB, C-terminal domain"/>
    <property type="match status" value="1"/>
</dbReference>
<keyword evidence="5 7" id="KW-0863">Zinc-finger</keyword>
<dbReference type="InterPro" id="IPR001298">
    <property type="entry name" value="Filamin/ABP280_rpt"/>
</dbReference>
<dbReference type="PROSITE" id="PS00518">
    <property type="entry name" value="ZF_RING_1"/>
    <property type="match status" value="1"/>
</dbReference>
<evidence type="ECO:0000256" key="7">
    <source>
        <dbReference type="PROSITE-ProRule" id="PRU00024"/>
    </source>
</evidence>
<dbReference type="InterPro" id="IPR047153">
    <property type="entry name" value="TRIM45/56/19-like"/>
</dbReference>
<name>A0ABM0M1P4_SACKO</name>
<evidence type="ECO:0000256" key="4">
    <source>
        <dbReference type="ARBA" id="ARBA00022737"/>
    </source>
</evidence>
<dbReference type="SMART" id="SM00557">
    <property type="entry name" value="IG_FLMN"/>
    <property type="match status" value="1"/>
</dbReference>
<evidence type="ECO:0000313" key="14">
    <source>
        <dbReference type="RefSeq" id="XP_006813935.1"/>
    </source>
</evidence>
<dbReference type="InterPro" id="IPR001841">
    <property type="entry name" value="Znf_RING"/>
</dbReference>
<dbReference type="Gene3D" id="2.40.10.500">
    <property type="match status" value="1"/>
</dbReference>
<dbReference type="InterPro" id="IPR014756">
    <property type="entry name" value="Ig_E-set"/>
</dbReference>
<dbReference type="SUPFAM" id="SSF57850">
    <property type="entry name" value="RING/U-box"/>
    <property type="match status" value="1"/>
</dbReference>
<evidence type="ECO:0000256" key="5">
    <source>
        <dbReference type="ARBA" id="ARBA00022771"/>
    </source>
</evidence>
<dbReference type="InterPro" id="IPR001258">
    <property type="entry name" value="NHL_repeat"/>
</dbReference>
<keyword evidence="2" id="KW-0597">Phosphoprotein</keyword>
<dbReference type="Gene3D" id="3.30.40.10">
    <property type="entry name" value="Zinc/RING finger domain, C3HC4 (zinc finger)"/>
    <property type="match status" value="1"/>
</dbReference>
<evidence type="ECO:0000256" key="6">
    <source>
        <dbReference type="ARBA" id="ARBA00022833"/>
    </source>
</evidence>
<keyword evidence="13" id="KW-1185">Reference proteome</keyword>
<evidence type="ECO:0000256" key="10">
    <source>
        <dbReference type="SAM" id="Coils"/>
    </source>
</evidence>
<dbReference type="Pfam" id="PF01436">
    <property type="entry name" value="NHL"/>
    <property type="match status" value="1"/>
</dbReference>
<dbReference type="PANTHER" id="PTHR25462:SF296">
    <property type="entry name" value="MEIOTIC P26, ISOFORM F"/>
    <property type="match status" value="1"/>
</dbReference>
<dbReference type="CDD" id="cd05819">
    <property type="entry name" value="NHL"/>
    <property type="match status" value="1"/>
</dbReference>
<keyword evidence="10" id="KW-0175">Coiled coil</keyword>
<dbReference type="InterPro" id="IPR027370">
    <property type="entry name" value="Znf-RING_euk"/>
</dbReference>
<evidence type="ECO:0000313" key="13">
    <source>
        <dbReference type="Proteomes" id="UP000694865"/>
    </source>
</evidence>
<dbReference type="PROSITE" id="PS51125">
    <property type="entry name" value="NHL"/>
    <property type="match status" value="2"/>
</dbReference>
<dbReference type="Gene3D" id="3.30.160.60">
    <property type="entry name" value="Classic Zinc Finger"/>
    <property type="match status" value="1"/>
</dbReference>
<evidence type="ECO:0000256" key="3">
    <source>
        <dbReference type="ARBA" id="ARBA00022723"/>
    </source>
</evidence>
<feature type="coiled-coil region" evidence="10">
    <location>
        <begin position="194"/>
        <end position="264"/>
    </location>
</feature>
<feature type="repeat" description="Filamin" evidence="8">
    <location>
        <begin position="401"/>
        <end position="458"/>
    </location>
</feature>
<dbReference type="InterPro" id="IPR017907">
    <property type="entry name" value="Znf_RING_CS"/>
</dbReference>
<dbReference type="InterPro" id="IPR017868">
    <property type="entry name" value="Filamin/ABP280_repeat-like"/>
</dbReference>
<gene>
    <name evidence="14" type="primary">LOC102804769</name>
</gene>
<dbReference type="Proteomes" id="UP000694865">
    <property type="component" value="Unplaced"/>
</dbReference>
<evidence type="ECO:0000259" key="12">
    <source>
        <dbReference type="PROSITE" id="PS50119"/>
    </source>
</evidence>
<dbReference type="SUPFAM" id="SSF101898">
    <property type="entry name" value="NHL repeat"/>
    <property type="match status" value="1"/>
</dbReference>
<organism evidence="13 14">
    <name type="scientific">Saccoglossus kowalevskii</name>
    <name type="common">Acorn worm</name>
    <dbReference type="NCBI Taxonomy" id="10224"/>
    <lineage>
        <taxon>Eukaryota</taxon>
        <taxon>Metazoa</taxon>
        <taxon>Hemichordata</taxon>
        <taxon>Enteropneusta</taxon>
        <taxon>Harrimaniidae</taxon>
        <taxon>Saccoglossus</taxon>
    </lineage>
</organism>
<protein>
    <submittedName>
        <fullName evidence="14">E3 ubiquitin-protein ligase TRIM71-like</fullName>
    </submittedName>
</protein>
<evidence type="ECO:0000256" key="2">
    <source>
        <dbReference type="ARBA" id="ARBA00022553"/>
    </source>
</evidence>
<dbReference type="Pfam" id="PF00643">
    <property type="entry name" value="zf-B_box"/>
    <property type="match status" value="1"/>
</dbReference>
<proteinExistence type="inferred from homology"/>
<comment type="similarity">
    <text evidence="1">Belongs to the TRIM/RBCC family.</text>
</comment>
<evidence type="ECO:0000256" key="9">
    <source>
        <dbReference type="PROSITE-ProRule" id="PRU00504"/>
    </source>
</evidence>
<feature type="repeat" description="NHL" evidence="9">
    <location>
        <begin position="598"/>
        <end position="641"/>
    </location>
</feature>
<dbReference type="SMART" id="SM00336">
    <property type="entry name" value="BBOX"/>
    <property type="match status" value="2"/>
</dbReference>
<feature type="domain" description="B box-type" evidence="12">
    <location>
        <begin position="154"/>
        <end position="197"/>
    </location>
</feature>
<reference evidence="14" key="1">
    <citation type="submission" date="2025-08" db="UniProtKB">
        <authorList>
            <consortium name="RefSeq"/>
        </authorList>
    </citation>
    <scope>IDENTIFICATION</scope>
    <source>
        <tissue evidence="14">Testes</tissue>
    </source>
</reference>
<accession>A0ABM0M1P4</accession>
<sequence length="727" mass="82246">MAMAVPNKSLLDEVTEDFLSCSICLEIYKNPKVLPCLHTFCQQCLVTFKDKSGGVLKCATCRIQCDTPIQELKSNFFLTSLLDTFQKQRQPSTDHPPVCETCQVTATHRCVDCPQFCCDVCVTVHERIPALRSHEVLTIDKYREIQSRGHLKVQSKVFCSVHKDSQLKFYCDTCQIPVCSDCTIVKHRVPEHVHRDLQEVADEYKTQLKEMLGQLKVKEKQVKEEKVAAESTREEIRKQCEAEKEKVKRRTKEVMERVKREEKMLIDALDESARMDLKDATMNINDWEFHHGNIVSTHHYLETLVHHGNAVHLLSTKPETTKRIKEMVAMETIPPISHDIIEFQPSSDFAAHALIGVIKCDVCPSKSTVENIPKQLVKGVPVKLLITTRDSRGKQIIPRQNIQVKTKTPGASWENIDITDNNNGTYHVMITGKTERKQQVAMTIGNEHIPGSPFHIPLIRGLVQTVGKAGSAGQLSDPVGITINKHGDFVTADISNNRVTMHDRDGNYKQSFTFTGQFAKTFTPCDVAISDDNEYFMTDVNNKQVVVSDEYGKLIRKFRSSQIDEPCGIAINPVTKNVYVSESSKDCIRKYTQSRVYIKSFGKSGNMQGKFNSPYLLAINSKGMVYVPDYLNHRIQVFNSDDQFMFEFSSTGDSTMRCPIGVAVDRNDYVYVSSNHKVTKHDSNGQFICRIDSDKDGLSWPHGVAVCNDGRIAVVDYNNKCIKVFVE</sequence>
<dbReference type="SMART" id="SM00184">
    <property type="entry name" value="RING"/>
    <property type="match status" value="1"/>
</dbReference>
<dbReference type="Pfam" id="PF00630">
    <property type="entry name" value="Filamin"/>
    <property type="match status" value="1"/>
</dbReference>
<keyword evidence="3" id="KW-0479">Metal-binding</keyword>
<keyword evidence="4" id="KW-0677">Repeat</keyword>
<evidence type="ECO:0000256" key="8">
    <source>
        <dbReference type="PROSITE-ProRule" id="PRU00087"/>
    </source>
</evidence>